<protein>
    <submittedName>
        <fullName evidence="1">Uncharacterized protein</fullName>
    </submittedName>
</protein>
<proteinExistence type="predicted"/>
<comment type="caution">
    <text evidence="1">The sequence shown here is derived from an EMBL/GenBank/DDBJ whole genome shotgun (WGS) entry which is preliminary data.</text>
</comment>
<evidence type="ECO:0000313" key="1">
    <source>
        <dbReference type="EMBL" id="KKL66774.1"/>
    </source>
</evidence>
<sequence>MTPLEEMVAAVDAAASWDARIALIRSVPEAFGVAQHADVYAAIAKKVYVPKLTSNFAYVHWREEYELPPLEEACRRAEELTDRFTAVDVRSIQGALQDCPTTLRIFRLLLGLTISEFTSATKMADVGESVTDSRVKIIESGGACSAGVALRCATIIDLMMRRQLVEPLEGDLRLKIQKPDTINGWETVRTYATEGVPLAVFLHQRYYGGAFRQLLDSTSTRRGDVLEDAVEELFGESGILYVRTGSHNQEEIVERFHVTVRPAPDFVVYEERDVLRALLECKGTNDGGTARDKAGRFATLRSEGTRLGGLPVFAVLEGRGWERTRDALGPVVRDTDGRTFTIPTLREMLTVQPFPGLVRE</sequence>
<dbReference type="EMBL" id="LAZR01027098">
    <property type="protein sequence ID" value="KKL66774.1"/>
    <property type="molecule type" value="Genomic_DNA"/>
</dbReference>
<dbReference type="AlphaFoldDB" id="A0A0F9DYH4"/>
<organism evidence="1">
    <name type="scientific">marine sediment metagenome</name>
    <dbReference type="NCBI Taxonomy" id="412755"/>
    <lineage>
        <taxon>unclassified sequences</taxon>
        <taxon>metagenomes</taxon>
        <taxon>ecological metagenomes</taxon>
    </lineage>
</organism>
<name>A0A0F9DYH4_9ZZZZ</name>
<reference evidence="1" key="1">
    <citation type="journal article" date="2015" name="Nature">
        <title>Complex archaea that bridge the gap between prokaryotes and eukaryotes.</title>
        <authorList>
            <person name="Spang A."/>
            <person name="Saw J.H."/>
            <person name="Jorgensen S.L."/>
            <person name="Zaremba-Niedzwiedzka K."/>
            <person name="Martijn J."/>
            <person name="Lind A.E."/>
            <person name="van Eijk R."/>
            <person name="Schleper C."/>
            <person name="Guy L."/>
            <person name="Ettema T.J."/>
        </authorList>
    </citation>
    <scope>NUCLEOTIDE SEQUENCE</scope>
</reference>
<accession>A0A0F9DYH4</accession>
<gene>
    <name evidence="1" type="ORF">LCGC14_2141610</name>
</gene>